<feature type="compositionally biased region" description="Basic and acidic residues" evidence="1">
    <location>
        <begin position="73"/>
        <end position="85"/>
    </location>
</feature>
<dbReference type="Proteomes" id="UP000681722">
    <property type="component" value="Unassembled WGS sequence"/>
</dbReference>
<dbReference type="EMBL" id="CAJOBC010090694">
    <property type="protein sequence ID" value="CAF4393641.1"/>
    <property type="molecule type" value="Genomic_DNA"/>
</dbReference>
<dbReference type="EMBL" id="CAJNOQ010025092">
    <property type="protein sequence ID" value="CAF1534000.1"/>
    <property type="molecule type" value="Genomic_DNA"/>
</dbReference>
<accession>A0A815VYD6</accession>
<organism evidence="2 4">
    <name type="scientific">Didymodactylos carnosus</name>
    <dbReference type="NCBI Taxonomy" id="1234261"/>
    <lineage>
        <taxon>Eukaryota</taxon>
        <taxon>Metazoa</taxon>
        <taxon>Spiralia</taxon>
        <taxon>Gnathifera</taxon>
        <taxon>Rotifera</taxon>
        <taxon>Eurotatoria</taxon>
        <taxon>Bdelloidea</taxon>
        <taxon>Philodinida</taxon>
        <taxon>Philodinidae</taxon>
        <taxon>Didymodactylos</taxon>
    </lineage>
</organism>
<evidence type="ECO:0000313" key="2">
    <source>
        <dbReference type="EMBL" id="CAF1534000.1"/>
    </source>
</evidence>
<dbReference type="OrthoDB" id="1883054at2759"/>
<feature type="non-terminal residue" evidence="2">
    <location>
        <position position="1"/>
    </location>
</feature>
<evidence type="ECO:0000313" key="3">
    <source>
        <dbReference type="EMBL" id="CAF4393641.1"/>
    </source>
</evidence>
<keyword evidence="4" id="KW-1185">Reference proteome</keyword>
<name>A0A815VYD6_9BILA</name>
<reference evidence="2" key="1">
    <citation type="submission" date="2021-02" db="EMBL/GenBank/DDBJ databases">
        <authorList>
            <person name="Nowell W R."/>
        </authorList>
    </citation>
    <scope>NUCLEOTIDE SEQUENCE</scope>
</reference>
<dbReference type="AlphaFoldDB" id="A0A815VYD6"/>
<feature type="region of interest" description="Disordered" evidence="1">
    <location>
        <begin position="66"/>
        <end position="85"/>
    </location>
</feature>
<sequence>MENQSAQEYFDGRSAAIVSGDIIFTKSANIDGRCAAVRSGEVTLNQDGQPRANSKSINQGDLMVKPSNIPENSQRKAFTESEKDAAWEKADTIPGTNPDFYREDRMGNALNKGSYGQYSDMGWQVDHSRSLKKGGQMNHPNNQQILQSRQNASKGSKPSGEYLATAEQMGISAVHASGVDYRSGDVRSGDLAFKPDGTVDQRSEAVRNGDVIVTPNGDIDGRSAAVKQGDVILN</sequence>
<evidence type="ECO:0000313" key="4">
    <source>
        <dbReference type="Proteomes" id="UP000663829"/>
    </source>
</evidence>
<evidence type="ECO:0000256" key="1">
    <source>
        <dbReference type="SAM" id="MobiDB-lite"/>
    </source>
</evidence>
<dbReference type="Proteomes" id="UP000663829">
    <property type="component" value="Unassembled WGS sequence"/>
</dbReference>
<gene>
    <name evidence="2" type="ORF">GPM918_LOCUS38220</name>
    <name evidence="3" type="ORF">SRO942_LOCUS39032</name>
</gene>
<protein>
    <submittedName>
        <fullName evidence="2">Uncharacterized protein</fullName>
    </submittedName>
</protein>
<comment type="caution">
    <text evidence="2">The sequence shown here is derived from an EMBL/GenBank/DDBJ whole genome shotgun (WGS) entry which is preliminary data.</text>
</comment>
<proteinExistence type="predicted"/>